<dbReference type="OrthoDB" id="10020956at2759"/>
<feature type="compositionally biased region" description="Basic and acidic residues" evidence="2">
    <location>
        <begin position="131"/>
        <end position="143"/>
    </location>
</feature>
<feature type="region of interest" description="Disordered" evidence="2">
    <location>
        <begin position="676"/>
        <end position="735"/>
    </location>
</feature>
<feature type="compositionally biased region" description="Polar residues" evidence="2">
    <location>
        <begin position="908"/>
        <end position="923"/>
    </location>
</feature>
<feature type="compositionally biased region" description="Low complexity" evidence="2">
    <location>
        <begin position="423"/>
        <end position="438"/>
    </location>
</feature>
<proteinExistence type="predicted"/>
<feature type="region of interest" description="Disordered" evidence="2">
    <location>
        <begin position="418"/>
        <end position="449"/>
    </location>
</feature>
<feature type="region of interest" description="Disordered" evidence="2">
    <location>
        <begin position="92"/>
        <end position="151"/>
    </location>
</feature>
<feature type="region of interest" description="Disordered" evidence="2">
    <location>
        <begin position="970"/>
        <end position="1000"/>
    </location>
</feature>
<dbReference type="PANTHER" id="PTHR21190:SF1">
    <property type="entry name" value="GH10077P"/>
    <property type="match status" value="1"/>
</dbReference>
<dbReference type="PROSITE" id="PS50157">
    <property type="entry name" value="ZINC_FINGER_C2H2_2"/>
    <property type="match status" value="2"/>
</dbReference>
<dbReference type="PANTHER" id="PTHR21190">
    <property type="entry name" value="GH10077P"/>
    <property type="match status" value="1"/>
</dbReference>
<keyword evidence="1" id="KW-0479">Metal-binding</keyword>
<feature type="region of interest" description="Disordered" evidence="2">
    <location>
        <begin position="184"/>
        <end position="211"/>
    </location>
</feature>
<dbReference type="EMBL" id="MTYJ01000010">
    <property type="protein sequence ID" value="OQV23746.1"/>
    <property type="molecule type" value="Genomic_DNA"/>
</dbReference>
<evidence type="ECO:0000259" key="3">
    <source>
        <dbReference type="PROSITE" id="PS50157"/>
    </source>
</evidence>
<evidence type="ECO:0000256" key="2">
    <source>
        <dbReference type="SAM" id="MobiDB-lite"/>
    </source>
</evidence>
<dbReference type="GO" id="GO:0008270">
    <property type="term" value="F:zinc ion binding"/>
    <property type="evidence" value="ECO:0007669"/>
    <property type="project" value="UniProtKB-KW"/>
</dbReference>
<feature type="domain" description="C2H2-type" evidence="3">
    <location>
        <begin position="452"/>
        <end position="475"/>
    </location>
</feature>
<feature type="domain" description="C2H2-type" evidence="3">
    <location>
        <begin position="867"/>
        <end position="895"/>
    </location>
</feature>
<organism evidence="4 5">
    <name type="scientific">Hypsibius exemplaris</name>
    <name type="common">Freshwater tardigrade</name>
    <dbReference type="NCBI Taxonomy" id="2072580"/>
    <lineage>
        <taxon>Eukaryota</taxon>
        <taxon>Metazoa</taxon>
        <taxon>Ecdysozoa</taxon>
        <taxon>Tardigrada</taxon>
        <taxon>Eutardigrada</taxon>
        <taxon>Parachela</taxon>
        <taxon>Hypsibioidea</taxon>
        <taxon>Hypsibiidae</taxon>
        <taxon>Hypsibius</taxon>
    </lineage>
</organism>
<feature type="compositionally biased region" description="Basic and acidic residues" evidence="2">
    <location>
        <begin position="101"/>
        <end position="112"/>
    </location>
</feature>
<feature type="region of interest" description="Disordered" evidence="2">
    <location>
        <begin position="278"/>
        <end position="323"/>
    </location>
</feature>
<dbReference type="AlphaFoldDB" id="A0A1W0X875"/>
<dbReference type="SMART" id="SM00355">
    <property type="entry name" value="ZnF_C2H2"/>
    <property type="match status" value="6"/>
</dbReference>
<evidence type="ECO:0000313" key="4">
    <source>
        <dbReference type="EMBL" id="OQV23746.1"/>
    </source>
</evidence>
<feature type="compositionally biased region" description="Polar residues" evidence="2">
    <location>
        <begin position="289"/>
        <end position="300"/>
    </location>
</feature>
<gene>
    <name evidence="4" type="ORF">BV898_02481</name>
</gene>
<dbReference type="PROSITE" id="PS00028">
    <property type="entry name" value="ZINC_FINGER_C2H2_1"/>
    <property type="match status" value="6"/>
</dbReference>
<comment type="caution">
    <text evidence="4">The sequence shown here is derived from an EMBL/GenBank/DDBJ whole genome shotgun (WGS) entry which is preliminary data.</text>
</comment>
<feature type="compositionally biased region" description="Basic and acidic residues" evidence="2">
    <location>
        <begin position="301"/>
        <end position="317"/>
    </location>
</feature>
<accession>A0A1W0X875</accession>
<dbReference type="InterPro" id="IPR013087">
    <property type="entry name" value="Znf_C2H2_type"/>
</dbReference>
<protein>
    <recommendedName>
        <fullName evidence="3">C2H2-type domain-containing protein</fullName>
    </recommendedName>
</protein>
<keyword evidence="1" id="KW-0862">Zinc</keyword>
<feature type="region of interest" description="Disordered" evidence="2">
    <location>
        <begin position="42"/>
        <end position="77"/>
    </location>
</feature>
<dbReference type="Proteomes" id="UP000192578">
    <property type="component" value="Unassembled WGS sequence"/>
</dbReference>
<keyword evidence="1" id="KW-0863">Zinc-finger</keyword>
<evidence type="ECO:0000313" key="5">
    <source>
        <dbReference type="Proteomes" id="UP000192578"/>
    </source>
</evidence>
<sequence>MSVSLLDEPLREHEELRLHFSHRNGQAEYFVKEPYSPLDIRTRFAGSSPHTLVSSSSSSSSHRNSPDEADPPFESTVELTEAASRRASLLYHSDSPVSSLRSDEEQPPHHDTTLQGIRMKRRKQNNPIKCGETDRSNDEDNKEGSTGTSTPVHMTAEMFTLDHHHSDEATTTTYQEPMENERMDGVSTSVSSPGSVSVGQRNSGSMTGGRVFPTGPTGVQIFNTDAYCELCNREFCNKYFLKTHKANKHGVYDASLPPPSPTGGRTSDQEDMLLAQQADDQMHERPSQFFPSAQTDQSSGRLKETKRERREMLERNPQEQQMEEEEMKRQQLLQMYAQTLALQQMYHQQTTQHGQLFLPGHPMLHMPGMHPAMQLPPFNMLNFLGLGHSSAGHPLMPAALPWISHHQQDLQPPPLMNPFALASSSSSPMPESTSQPEELSGGPESHAEEGGHVCDICLKRLSSKNFLRNHRRRKHGIGQDDNDRPLVLLPKEEHNEAQFNQSSTATTDAIDMSRIAESSKDIDNKMDARDRAHDHGTTTIAVLPVVIKKRRRSKKSRLEQEMIQRTAPINLHRDRDIEEGRPSSTTTIGPESYSFQTPPSIPQFQSMPGVMQPTDQFSNLQRLLQGSFDPRTGRRETFRCSECLTDYASREFLESHLIKNHPRIHVAMPEATVLDLSTPKSRSRRSGENHPPPLHSSRPHSSPRPQQQQQQQQQQQPSPRKRPCPPPSQAQPEEGVMEEGVVMEGGGSGGLDLECYCTKCKREYCSKYFLRTHLKKEHQMTTEQYLEEVRLVYPDVWQQYMTPPGGMDASVIVSASGGSNSRRNWCRWCKKDFCNKYFFKTHMQKMHNEVISPIASHRSAKKRSKGVPCDICNKHLCSKYFLRIHKRNTHGIVDPTLDSVEPHGSPSFVPSMSRLPSFNSGSFSGDEREEERMDSTSTPRTTHSMFVDEEEEEMTVRPTVITSAGTHLIHPASLNQGDDRSPELEGQSDDVGSNRSLSPAALGPCRVTGLLSTPVHHGTHNTHVNAVLGNLFVVSIY</sequence>
<feature type="region of interest" description="Disordered" evidence="2">
    <location>
        <begin position="896"/>
        <end position="940"/>
    </location>
</feature>
<feature type="compositionally biased region" description="Low complexity" evidence="2">
    <location>
        <begin position="695"/>
        <end position="718"/>
    </location>
</feature>
<name>A0A1W0X875_HYPEX</name>
<evidence type="ECO:0000256" key="1">
    <source>
        <dbReference type="PROSITE-ProRule" id="PRU00042"/>
    </source>
</evidence>
<reference evidence="5" key="1">
    <citation type="submission" date="2017-01" db="EMBL/GenBank/DDBJ databases">
        <title>Comparative genomics of anhydrobiosis in the tardigrade Hypsibius dujardini.</title>
        <authorList>
            <person name="Yoshida Y."/>
            <person name="Koutsovoulos G."/>
            <person name="Laetsch D."/>
            <person name="Stevens L."/>
            <person name="Kumar S."/>
            <person name="Horikawa D."/>
            <person name="Ishino K."/>
            <person name="Komine S."/>
            <person name="Tomita M."/>
            <person name="Blaxter M."/>
            <person name="Arakawa K."/>
        </authorList>
    </citation>
    <scope>NUCLEOTIDE SEQUENCE [LARGE SCALE GENOMIC DNA]</scope>
    <source>
        <strain evidence="5">Z151</strain>
    </source>
</reference>
<feature type="compositionally biased region" description="Low complexity" evidence="2">
    <location>
        <begin position="185"/>
        <end position="199"/>
    </location>
</feature>
<keyword evidence="5" id="KW-1185">Reference proteome</keyword>